<feature type="transmembrane region" description="Helical" evidence="6">
    <location>
        <begin position="23"/>
        <end position="42"/>
    </location>
</feature>
<feature type="compositionally biased region" description="Basic and acidic residues" evidence="5">
    <location>
        <begin position="339"/>
        <end position="352"/>
    </location>
</feature>
<dbReference type="RefSeq" id="WP_216941958.1">
    <property type="nucleotide sequence ID" value="NZ_CP077062.1"/>
</dbReference>
<dbReference type="Pfam" id="PF13515">
    <property type="entry name" value="FUSC_2"/>
    <property type="match status" value="1"/>
</dbReference>
<evidence type="ECO:0000256" key="1">
    <source>
        <dbReference type="ARBA" id="ARBA00004141"/>
    </source>
</evidence>
<keyword evidence="3 6" id="KW-1133">Transmembrane helix</keyword>
<evidence type="ECO:0000256" key="4">
    <source>
        <dbReference type="ARBA" id="ARBA00023136"/>
    </source>
</evidence>
<proteinExistence type="predicted"/>
<feature type="region of interest" description="Disordered" evidence="5">
    <location>
        <begin position="339"/>
        <end position="443"/>
    </location>
</feature>
<evidence type="ECO:0000313" key="8">
    <source>
        <dbReference type="EMBL" id="QWZ10112.1"/>
    </source>
</evidence>
<sequence>MTQATQPRSWWAAVFHLGPHAGAHWTALRASLAILVPLMACWASGRGELLLYAAIGAFAALYGRHEPPRARLVMQAQASAVLVVGVAVGALVATIPFRLWLLVPVGAAWAGVAVLLAERGGWHPAGALNPVFALTASATVPIPLSTVPAATLAAAGAAIFALLLALPGRSARHGGEPVPPPLAWRGLRPPDPVGRHAARYVLGIGAAGVAVATSGIGHPYWTFVTASVPMSAPDLRARLARAAQRVIGTATGLGVAALVLTAHPTGYTAIMVIAVLQACTELTTGRNYSLGLVFFTPMALVLGDLMLPASIGTLLAQRALETIIGLTIALAATLITHERRTPTSHTPPRDHAAASGHPRPGQRRLPRSAAHDPCSGNKVDGPGPQAHRPAPARPAGATTHGGSTAGALVRPPAESRDARPARRTARGSGPPSPGSRGSRPVAP</sequence>
<name>A0A975T205_9ACTN</name>
<dbReference type="GO" id="GO:0016020">
    <property type="term" value="C:membrane"/>
    <property type="evidence" value="ECO:0007669"/>
    <property type="project" value="UniProtKB-SubCell"/>
</dbReference>
<feature type="transmembrane region" description="Helical" evidence="6">
    <location>
        <begin position="147"/>
        <end position="166"/>
    </location>
</feature>
<dbReference type="EMBL" id="CP077062">
    <property type="protein sequence ID" value="QWZ10112.1"/>
    <property type="molecule type" value="Genomic_DNA"/>
</dbReference>
<evidence type="ECO:0000256" key="5">
    <source>
        <dbReference type="SAM" id="MobiDB-lite"/>
    </source>
</evidence>
<feature type="transmembrane region" description="Helical" evidence="6">
    <location>
        <begin position="71"/>
        <end position="92"/>
    </location>
</feature>
<feature type="compositionally biased region" description="Low complexity" evidence="5">
    <location>
        <begin position="426"/>
        <end position="443"/>
    </location>
</feature>
<evidence type="ECO:0000313" key="9">
    <source>
        <dbReference type="Proteomes" id="UP000683575"/>
    </source>
</evidence>
<protein>
    <submittedName>
        <fullName evidence="8">FUSC family protein</fullName>
    </submittedName>
</protein>
<evidence type="ECO:0000256" key="2">
    <source>
        <dbReference type="ARBA" id="ARBA00022692"/>
    </source>
</evidence>
<feature type="transmembrane region" description="Helical" evidence="6">
    <location>
        <begin position="288"/>
        <end position="307"/>
    </location>
</feature>
<dbReference type="AlphaFoldDB" id="A0A975T205"/>
<dbReference type="KEGG" id="nps:KRR39_10450"/>
<keyword evidence="2 6" id="KW-0812">Transmembrane</keyword>
<accession>A0A975T205</accession>
<feature type="transmembrane region" description="Helical" evidence="6">
    <location>
        <begin position="49"/>
        <end position="65"/>
    </location>
</feature>
<comment type="subcellular location">
    <subcellularLocation>
        <location evidence="1">Membrane</location>
        <topology evidence="1">Multi-pass membrane protein</topology>
    </subcellularLocation>
</comment>
<evidence type="ECO:0000256" key="6">
    <source>
        <dbReference type="SAM" id="Phobius"/>
    </source>
</evidence>
<gene>
    <name evidence="8" type="ORF">KRR39_10450</name>
</gene>
<reference evidence="8" key="1">
    <citation type="submission" date="2021-06" db="EMBL/GenBank/DDBJ databases">
        <title>Complete genome sequence of Nocardioides sp. G188.</title>
        <authorList>
            <person name="Im W.-T."/>
        </authorList>
    </citation>
    <scope>NUCLEOTIDE SEQUENCE</scope>
    <source>
        <strain evidence="8">G188</strain>
    </source>
</reference>
<dbReference type="Proteomes" id="UP000683575">
    <property type="component" value="Chromosome"/>
</dbReference>
<organism evidence="8 9">
    <name type="scientific">Nocardioides panacis</name>
    <dbReference type="NCBI Taxonomy" id="2849501"/>
    <lineage>
        <taxon>Bacteria</taxon>
        <taxon>Bacillati</taxon>
        <taxon>Actinomycetota</taxon>
        <taxon>Actinomycetes</taxon>
        <taxon>Propionibacteriales</taxon>
        <taxon>Nocardioidaceae</taxon>
        <taxon>Nocardioides</taxon>
    </lineage>
</organism>
<dbReference type="InterPro" id="IPR049453">
    <property type="entry name" value="Memb_transporter_dom"/>
</dbReference>
<feature type="compositionally biased region" description="Low complexity" evidence="5">
    <location>
        <begin position="381"/>
        <end position="407"/>
    </location>
</feature>
<evidence type="ECO:0000256" key="3">
    <source>
        <dbReference type="ARBA" id="ARBA00022989"/>
    </source>
</evidence>
<feature type="domain" description="Integral membrane bound transporter" evidence="7">
    <location>
        <begin position="207"/>
        <end position="331"/>
    </location>
</feature>
<feature type="transmembrane region" description="Helical" evidence="6">
    <location>
        <begin position="99"/>
        <end position="117"/>
    </location>
</feature>
<keyword evidence="4 6" id="KW-0472">Membrane</keyword>
<feature type="transmembrane region" description="Helical" evidence="6">
    <location>
        <begin position="319"/>
        <end position="337"/>
    </location>
</feature>
<feature type="transmembrane region" description="Helical" evidence="6">
    <location>
        <begin position="246"/>
        <end position="276"/>
    </location>
</feature>
<keyword evidence="9" id="KW-1185">Reference proteome</keyword>
<evidence type="ECO:0000259" key="7">
    <source>
        <dbReference type="Pfam" id="PF13515"/>
    </source>
</evidence>